<sequence>MVKVIGKNVLVMTQDIHAFYSLPTFSREKQHLRIIEKDEEIDYVDVAETIVYPVLKFHEYDGEPYQLYCSYGVLEYSYDSKIPPQCKIDVRTVTRLKAPHPYGQPPPRQKQVPP</sequence>
<accession>A0A803PIL5</accession>
<dbReference type="EMBL" id="UZAU01000366">
    <property type="status" value="NOT_ANNOTATED_CDS"/>
    <property type="molecule type" value="Genomic_DNA"/>
</dbReference>
<dbReference type="Proteomes" id="UP000596661">
    <property type="component" value="Chromosome 4"/>
</dbReference>
<dbReference type="Gramene" id="evm.model.04.746">
    <property type="protein sequence ID" value="cds.evm.model.04.746"/>
    <property type="gene ID" value="evm.TU.04.746"/>
</dbReference>
<dbReference type="AlphaFoldDB" id="A0A803PIL5"/>
<dbReference type="EnsemblPlants" id="evm.model.04.746">
    <property type="protein sequence ID" value="cds.evm.model.04.746"/>
    <property type="gene ID" value="evm.TU.04.746"/>
</dbReference>
<evidence type="ECO:0000313" key="1">
    <source>
        <dbReference type="EnsemblPlants" id="cds.evm.model.04.746"/>
    </source>
</evidence>
<reference evidence="1" key="1">
    <citation type="submission" date="2018-11" db="EMBL/GenBank/DDBJ databases">
        <authorList>
            <person name="Grassa J C."/>
        </authorList>
    </citation>
    <scope>NUCLEOTIDE SEQUENCE [LARGE SCALE GENOMIC DNA]</scope>
</reference>
<name>A0A803PIL5_CANSA</name>
<evidence type="ECO:0000313" key="2">
    <source>
        <dbReference type="Proteomes" id="UP000596661"/>
    </source>
</evidence>
<reference evidence="1" key="2">
    <citation type="submission" date="2021-03" db="UniProtKB">
        <authorList>
            <consortium name="EnsemblPlants"/>
        </authorList>
    </citation>
    <scope>IDENTIFICATION</scope>
</reference>
<proteinExistence type="predicted"/>
<keyword evidence="2" id="KW-1185">Reference proteome</keyword>
<organism evidence="1 2">
    <name type="scientific">Cannabis sativa</name>
    <name type="common">Hemp</name>
    <name type="synonym">Marijuana</name>
    <dbReference type="NCBI Taxonomy" id="3483"/>
    <lineage>
        <taxon>Eukaryota</taxon>
        <taxon>Viridiplantae</taxon>
        <taxon>Streptophyta</taxon>
        <taxon>Embryophyta</taxon>
        <taxon>Tracheophyta</taxon>
        <taxon>Spermatophyta</taxon>
        <taxon>Magnoliopsida</taxon>
        <taxon>eudicotyledons</taxon>
        <taxon>Gunneridae</taxon>
        <taxon>Pentapetalae</taxon>
        <taxon>rosids</taxon>
        <taxon>fabids</taxon>
        <taxon>Rosales</taxon>
        <taxon>Cannabaceae</taxon>
        <taxon>Cannabis</taxon>
    </lineage>
</organism>
<protein>
    <submittedName>
        <fullName evidence="1">Uncharacterized protein</fullName>
    </submittedName>
</protein>